<dbReference type="HOGENOM" id="CLU_020336_13_4_6"/>
<dbReference type="eggNOG" id="COG0596">
    <property type="taxonomic scope" value="Bacteria"/>
</dbReference>
<feature type="domain" description="AB hydrolase-1" evidence="1">
    <location>
        <begin position="52"/>
        <end position="269"/>
    </location>
</feature>
<protein>
    <recommendedName>
        <fullName evidence="1">AB hydrolase-1 domain-containing protein</fullName>
    </recommendedName>
</protein>
<organism evidence="2 3">
    <name type="scientific">Luminiphilus syltensis NOR5-1B</name>
    <dbReference type="NCBI Taxonomy" id="565045"/>
    <lineage>
        <taxon>Bacteria</taxon>
        <taxon>Pseudomonadati</taxon>
        <taxon>Pseudomonadota</taxon>
        <taxon>Gammaproteobacteria</taxon>
        <taxon>Cellvibrionales</taxon>
        <taxon>Halieaceae</taxon>
        <taxon>Luminiphilus</taxon>
    </lineage>
</organism>
<dbReference type="ESTHER" id="9gamm-b8kt12">
    <property type="family name" value="6_AlphaBeta_hydrolase"/>
</dbReference>
<evidence type="ECO:0000259" key="1">
    <source>
        <dbReference type="Pfam" id="PF12697"/>
    </source>
</evidence>
<gene>
    <name evidence="2" type="ORF">NOR51B_290</name>
</gene>
<proteinExistence type="predicted"/>
<dbReference type="Gene3D" id="3.40.50.1820">
    <property type="entry name" value="alpha/beta hydrolase"/>
    <property type="match status" value="1"/>
</dbReference>
<sequence length="304" mass="33331">MISLLSGDLILNKSPNAPTLPPAIDADIGSVAINSTTQCRYYREDNPSGRPLVLLHSINAAPSSMEMRPLFEHYRGTRPVVAFDLPGFGISDRPQTGYSAEFFGAAISAMVDSLDGDPPDIIALSLTSEFVARAIVDHGLRCHSLVAISPTGLGERNPPGDKFGENAKRVFSKALIGSSIYSVLRTRPSVRFFLNKAFVGRAPDELVDYAVKTTRQPNARFAALAFLTFSLFSRQAIEALYGRVEVPALVLFDEDPNIGFERLPELLDHHKNWSAKRVSPSRGIPQWELPEATFEALDTFWGAL</sequence>
<dbReference type="PANTHER" id="PTHR46438:SF2">
    <property type="entry name" value="ALPHA_BETA-HYDROLASES SUPERFAMILY PROTEIN"/>
    <property type="match status" value="1"/>
</dbReference>
<dbReference type="Proteomes" id="UP000004699">
    <property type="component" value="Unassembled WGS sequence"/>
</dbReference>
<accession>B8KT12</accession>
<dbReference type="InterPro" id="IPR000073">
    <property type="entry name" value="AB_hydrolase_1"/>
</dbReference>
<dbReference type="AlphaFoldDB" id="B8KT12"/>
<dbReference type="Pfam" id="PF12697">
    <property type="entry name" value="Abhydrolase_6"/>
    <property type="match status" value="1"/>
</dbReference>
<dbReference type="SUPFAM" id="SSF53474">
    <property type="entry name" value="alpha/beta-Hydrolases"/>
    <property type="match status" value="1"/>
</dbReference>
<evidence type="ECO:0000313" key="2">
    <source>
        <dbReference type="EMBL" id="EED34353.1"/>
    </source>
</evidence>
<dbReference type="PANTHER" id="PTHR46438">
    <property type="entry name" value="ALPHA/BETA-HYDROLASES SUPERFAMILY PROTEIN"/>
    <property type="match status" value="1"/>
</dbReference>
<dbReference type="EMBL" id="DS999411">
    <property type="protein sequence ID" value="EED34353.1"/>
    <property type="molecule type" value="Genomic_DNA"/>
</dbReference>
<name>B8KT12_9GAMM</name>
<dbReference type="InterPro" id="IPR029058">
    <property type="entry name" value="AB_hydrolase_fold"/>
</dbReference>
<evidence type="ECO:0000313" key="3">
    <source>
        <dbReference type="Proteomes" id="UP000004699"/>
    </source>
</evidence>
<reference evidence="3" key="1">
    <citation type="journal article" date="2013" name="BMC Microbiol.">
        <title>Taxonomy and evolution of bacteriochlorophyll a-containing members of the OM60/NOR5 clade of marine gammaproteobacteria: description of Luminiphilus syltensis gen. nov., sp. nov., reclassification of Haliea rubra as Pseudohaliea rubra gen. nov., comb. nov., and emendation of Chromatocurvus halotolerans.</title>
        <authorList>
            <person name="Spring S."/>
            <person name="Riedel T."/>
            <person name="Sproer C."/>
            <person name="Yan S."/>
            <person name="Harder J."/>
            <person name="Fuchs B.M."/>
        </authorList>
    </citation>
    <scope>NUCLEOTIDE SEQUENCE [LARGE SCALE GENOMIC DNA]</scope>
    <source>
        <strain evidence="3">NOR51-B</strain>
    </source>
</reference>
<dbReference type="STRING" id="565045.NOR51B_290"/>
<keyword evidence="3" id="KW-1185">Reference proteome</keyword>